<proteinExistence type="predicted"/>
<comment type="caution">
    <text evidence="1">The sequence shown here is derived from an EMBL/GenBank/DDBJ whole genome shotgun (WGS) entry which is preliminary data.</text>
</comment>
<dbReference type="RefSeq" id="WP_184949886.1">
    <property type="nucleotide sequence ID" value="NZ_BOMC01000009.1"/>
</dbReference>
<dbReference type="AlphaFoldDB" id="A0A7W7CPN9"/>
<keyword evidence="2" id="KW-1185">Reference proteome</keyword>
<sequence>MTDLFRETATKLTVTATGSTGEVIVDYGSTGWSGWARVRVLPTVEIEDTLLRS</sequence>
<name>A0A7W7CPN9_9ACTN</name>
<dbReference type="Proteomes" id="UP000542742">
    <property type="component" value="Unassembled WGS sequence"/>
</dbReference>
<dbReference type="EMBL" id="JACHMF010000001">
    <property type="protein sequence ID" value="MBB4691010.1"/>
    <property type="molecule type" value="Genomic_DNA"/>
</dbReference>
<gene>
    <name evidence="1" type="ORF">BKA14_001158</name>
</gene>
<evidence type="ECO:0000313" key="2">
    <source>
        <dbReference type="Proteomes" id="UP000542742"/>
    </source>
</evidence>
<accession>A0A7W7CPN9</accession>
<protein>
    <submittedName>
        <fullName evidence="1">Uncharacterized protein</fullName>
    </submittedName>
</protein>
<evidence type="ECO:0000313" key="1">
    <source>
        <dbReference type="EMBL" id="MBB4691010.1"/>
    </source>
</evidence>
<reference evidence="1 2" key="1">
    <citation type="submission" date="2020-08" db="EMBL/GenBank/DDBJ databases">
        <title>Sequencing the genomes of 1000 actinobacteria strains.</title>
        <authorList>
            <person name="Klenk H.-P."/>
        </authorList>
    </citation>
    <scope>NUCLEOTIDE SEQUENCE [LARGE SCALE GENOMIC DNA]</scope>
    <source>
        <strain evidence="1 2">DSM 45518</strain>
    </source>
</reference>
<organism evidence="1 2">
    <name type="scientific">Paractinoplanes abujensis</name>
    <dbReference type="NCBI Taxonomy" id="882441"/>
    <lineage>
        <taxon>Bacteria</taxon>
        <taxon>Bacillati</taxon>
        <taxon>Actinomycetota</taxon>
        <taxon>Actinomycetes</taxon>
        <taxon>Micromonosporales</taxon>
        <taxon>Micromonosporaceae</taxon>
        <taxon>Paractinoplanes</taxon>
    </lineage>
</organism>